<name>A0ACC2BK47_DIPCM</name>
<evidence type="ECO:0000313" key="2">
    <source>
        <dbReference type="Proteomes" id="UP001162992"/>
    </source>
</evidence>
<proteinExistence type="predicted"/>
<dbReference type="Proteomes" id="UP001162992">
    <property type="component" value="Chromosome 15"/>
</dbReference>
<gene>
    <name evidence="1" type="ORF">O6H91_15G083900</name>
</gene>
<protein>
    <submittedName>
        <fullName evidence="1">Uncharacterized protein</fullName>
    </submittedName>
</protein>
<organism evidence="1 2">
    <name type="scientific">Diphasiastrum complanatum</name>
    <name type="common">Issler's clubmoss</name>
    <name type="synonym">Lycopodium complanatum</name>
    <dbReference type="NCBI Taxonomy" id="34168"/>
    <lineage>
        <taxon>Eukaryota</taxon>
        <taxon>Viridiplantae</taxon>
        <taxon>Streptophyta</taxon>
        <taxon>Embryophyta</taxon>
        <taxon>Tracheophyta</taxon>
        <taxon>Lycopodiopsida</taxon>
        <taxon>Lycopodiales</taxon>
        <taxon>Lycopodiaceae</taxon>
        <taxon>Lycopodioideae</taxon>
        <taxon>Diphasiastrum</taxon>
    </lineage>
</organism>
<evidence type="ECO:0000313" key="1">
    <source>
        <dbReference type="EMBL" id="KAJ7530188.1"/>
    </source>
</evidence>
<comment type="caution">
    <text evidence="1">The sequence shown here is derived from an EMBL/GenBank/DDBJ whole genome shotgun (WGS) entry which is preliminary data.</text>
</comment>
<sequence>MQFGDHFKAMKPLDPSVKSEACVLGQKRKKSTPKEAAVRKCLILEQKCSLPIFSAREKLIHQVNQNNTLIVIGETGSGKTTQLPQFLYAGGFCKAGKIIGITQPRRVAAVSVASRVAEEMDVEVGKEVGFSIRFEDATSSITRIKYMTDGMLLREALLDPLLKKYSVVIVDEAHERTIHTDVLFGLLKGIQARRSNSIEGKFREENGAEWKKTKRGDVTEDSKRNGNDQKAAWPHNQKANMFETSIEKEKDHHANGFLMEKSLSPLKIVIMSATLDAQGFSDYFGGAKVVYIQGRQFPVEIYYTYMPEADYLDAALITTLQVHIEEDPGDVLVFLTGQEEIESMERLLHDRISCFPEGTAKIMVVPIFAALPSDQQMKVFKAAPVGTRKVILATNIAETSVTIPGIRYVIDPGLVKARMYNPRTGVEALAIVPISKAQALQRSGRAGREGPGKCFRLYTEEAFHKLDDVTVPEIRRCNLSSVVLQLKALGIDDVLGFDFMDKPSRMAIVKSLEHLYTLGALTDEGKLSNPVGVQMARLPLEPLFAKAMLMSVSFKCSEEMLAAVAMLSVESIFFTPQDKLKEVNLAKLRFSSSEGDHITYVNVLCAYMGELKKIGEPQDKKAKKSLQNWCNIHFINGRSLKRALDIHRQIQGYIQGIGLELLSCGEDYSSFRRCLAASFFLNAACKQPDGTFRALASGQIVSIHPSSVMFGKKPDCIIFNELVHTNKHYIRNVTRIDPLWLPELAPRFYCTKDIQTNFLPDSQGQKPLQD</sequence>
<dbReference type="EMBL" id="CM055106">
    <property type="protein sequence ID" value="KAJ7530188.1"/>
    <property type="molecule type" value="Genomic_DNA"/>
</dbReference>
<keyword evidence="2" id="KW-1185">Reference proteome</keyword>
<reference evidence="2" key="1">
    <citation type="journal article" date="2024" name="Proc. Natl. Acad. Sci. U.S.A.">
        <title>Extraordinary preservation of gene collinearity over three hundred million years revealed in homosporous lycophytes.</title>
        <authorList>
            <person name="Li C."/>
            <person name="Wickell D."/>
            <person name="Kuo L.Y."/>
            <person name="Chen X."/>
            <person name="Nie B."/>
            <person name="Liao X."/>
            <person name="Peng D."/>
            <person name="Ji J."/>
            <person name="Jenkins J."/>
            <person name="Williams M."/>
            <person name="Shu S."/>
            <person name="Plott C."/>
            <person name="Barry K."/>
            <person name="Rajasekar S."/>
            <person name="Grimwood J."/>
            <person name="Han X."/>
            <person name="Sun S."/>
            <person name="Hou Z."/>
            <person name="He W."/>
            <person name="Dai G."/>
            <person name="Sun C."/>
            <person name="Schmutz J."/>
            <person name="Leebens-Mack J.H."/>
            <person name="Li F.W."/>
            <person name="Wang L."/>
        </authorList>
    </citation>
    <scope>NUCLEOTIDE SEQUENCE [LARGE SCALE GENOMIC DNA]</scope>
    <source>
        <strain evidence="2">cv. PW_Plant_1</strain>
    </source>
</reference>
<accession>A0ACC2BK47</accession>